<evidence type="ECO:0000259" key="1">
    <source>
        <dbReference type="Pfam" id="PF12146"/>
    </source>
</evidence>
<reference evidence="2 3" key="1">
    <citation type="submission" date="2024-04" db="EMBL/GenBank/DDBJ databases">
        <title>Tritrichomonas musculus Genome.</title>
        <authorList>
            <person name="Alves-Ferreira E."/>
            <person name="Grigg M."/>
            <person name="Lorenzi H."/>
            <person name="Galac M."/>
        </authorList>
    </citation>
    <scope>NUCLEOTIDE SEQUENCE [LARGE SCALE GENOMIC DNA]</scope>
    <source>
        <strain evidence="2 3">EAF2021</strain>
    </source>
</reference>
<dbReference type="Proteomes" id="UP001470230">
    <property type="component" value="Unassembled WGS sequence"/>
</dbReference>
<accession>A0ABR2HGB7</accession>
<comment type="caution">
    <text evidence="2">The sequence shown here is derived from an EMBL/GenBank/DDBJ whole genome shotgun (WGS) entry which is preliminary data.</text>
</comment>
<dbReference type="InterPro" id="IPR051044">
    <property type="entry name" value="MAG_DAG_Lipase"/>
</dbReference>
<dbReference type="InterPro" id="IPR029058">
    <property type="entry name" value="AB_hydrolase_fold"/>
</dbReference>
<organism evidence="2 3">
    <name type="scientific">Tritrichomonas musculus</name>
    <dbReference type="NCBI Taxonomy" id="1915356"/>
    <lineage>
        <taxon>Eukaryota</taxon>
        <taxon>Metamonada</taxon>
        <taxon>Parabasalia</taxon>
        <taxon>Tritrichomonadida</taxon>
        <taxon>Tritrichomonadidae</taxon>
        <taxon>Tritrichomonas</taxon>
    </lineage>
</organism>
<protein>
    <recommendedName>
        <fullName evidence="1">Serine aminopeptidase S33 domain-containing protein</fullName>
    </recommendedName>
</protein>
<dbReference type="Pfam" id="PF12146">
    <property type="entry name" value="Hydrolase_4"/>
    <property type="match status" value="1"/>
</dbReference>
<dbReference type="EMBL" id="JAPFFF010000029">
    <property type="protein sequence ID" value="KAK8846477.1"/>
    <property type="molecule type" value="Genomic_DNA"/>
</dbReference>
<keyword evidence="3" id="KW-1185">Reference proteome</keyword>
<evidence type="ECO:0000313" key="2">
    <source>
        <dbReference type="EMBL" id="KAK8846477.1"/>
    </source>
</evidence>
<dbReference type="Gene3D" id="3.40.50.1820">
    <property type="entry name" value="alpha/beta hydrolase"/>
    <property type="match status" value="1"/>
</dbReference>
<dbReference type="InterPro" id="IPR022742">
    <property type="entry name" value="Hydrolase_4"/>
</dbReference>
<sequence length="301" mass="33847">MYFKDIEFTLEYDGEPFSVIVNGYDLFGQFWKPEGTPKYVYIFVHGLGGFITLNRDFYPLITNDGGIVYACDHIGCGKSPGARTSCTVDEIVEETIKIISLCKEKHPNLPIVIHGHSMGGLASIILGLTKSDEIKDDVKCIIAEAPWLSKCPQRNPGFIEHAGIRALSWILPTFLVPLGFQLFTPDVDQRFADLVQNSPLFSTGITPRLFLNVEEKQKFAIENKLNWPSSIPLLYQQGTGDNMVDPASNTEWINELIEKKEKLNLDVVFKSYENAPHYLLKAASRPAASKDILEFIDHHIK</sequence>
<evidence type="ECO:0000313" key="3">
    <source>
        <dbReference type="Proteomes" id="UP001470230"/>
    </source>
</evidence>
<dbReference type="SUPFAM" id="SSF53474">
    <property type="entry name" value="alpha/beta-Hydrolases"/>
    <property type="match status" value="1"/>
</dbReference>
<gene>
    <name evidence="2" type="ORF">M9Y10_020500</name>
</gene>
<proteinExistence type="predicted"/>
<dbReference type="PANTHER" id="PTHR11614">
    <property type="entry name" value="PHOSPHOLIPASE-RELATED"/>
    <property type="match status" value="1"/>
</dbReference>
<name>A0ABR2HGB7_9EUKA</name>
<feature type="domain" description="Serine aminopeptidase S33" evidence="1">
    <location>
        <begin position="36"/>
        <end position="280"/>
    </location>
</feature>